<dbReference type="EC" id="2.7.13.3" evidence="2"/>
<evidence type="ECO:0000313" key="11">
    <source>
        <dbReference type="Proteomes" id="UP001164761"/>
    </source>
</evidence>
<evidence type="ECO:0000256" key="3">
    <source>
        <dbReference type="ARBA" id="ARBA00022553"/>
    </source>
</evidence>
<protein>
    <recommendedName>
        <fullName evidence="2">histidine kinase</fullName>
        <ecNumber evidence="2">2.7.13.3</ecNumber>
    </recommendedName>
</protein>
<dbReference type="PANTHER" id="PTHR43547">
    <property type="entry name" value="TWO-COMPONENT HISTIDINE KINASE"/>
    <property type="match status" value="1"/>
</dbReference>
<dbReference type="PRINTS" id="PR00344">
    <property type="entry name" value="BCTRLSENSOR"/>
</dbReference>
<feature type="domain" description="Histidine kinase" evidence="9">
    <location>
        <begin position="1"/>
        <end position="59"/>
    </location>
</feature>
<keyword evidence="7 10" id="KW-0067">ATP-binding</keyword>
<keyword evidence="3" id="KW-0597">Phosphoprotein</keyword>
<dbReference type="GO" id="GO:0005524">
    <property type="term" value="F:ATP binding"/>
    <property type="evidence" value="ECO:0007669"/>
    <property type="project" value="UniProtKB-KW"/>
</dbReference>
<reference evidence="10" key="1">
    <citation type="submission" date="2022-08" db="EMBL/GenBank/DDBJ databases">
        <title>Alicyclobacillus fastidiosus DSM 17978, complete genome.</title>
        <authorList>
            <person name="Wang Q."/>
            <person name="Cai R."/>
            <person name="Wang Z."/>
        </authorList>
    </citation>
    <scope>NUCLEOTIDE SEQUENCE</scope>
    <source>
        <strain evidence="10">DSM 17978</strain>
    </source>
</reference>
<evidence type="ECO:0000259" key="9">
    <source>
        <dbReference type="PROSITE" id="PS50109"/>
    </source>
</evidence>
<keyword evidence="5" id="KW-0547">Nucleotide-binding</keyword>
<proteinExistence type="predicted"/>
<dbReference type="Pfam" id="PF02518">
    <property type="entry name" value="HATPase_c"/>
    <property type="match status" value="1"/>
</dbReference>
<dbReference type="InterPro" id="IPR036890">
    <property type="entry name" value="HATPase_C_sf"/>
</dbReference>
<dbReference type="InterPro" id="IPR003594">
    <property type="entry name" value="HATPase_dom"/>
</dbReference>
<evidence type="ECO:0000256" key="4">
    <source>
        <dbReference type="ARBA" id="ARBA00022679"/>
    </source>
</evidence>
<accession>A0ABY6ZB89</accession>
<sequence>MASVKIRDNGTGMDEDAVAHLFDRYYRGTNTSEHQVKGSGLGTAIANQLIEANGGHISVGAHWGAAPPWWWNCHRKIKTLLSSRFTS</sequence>
<gene>
    <name evidence="10" type="ORF">NZD89_15470</name>
</gene>
<evidence type="ECO:0000256" key="2">
    <source>
        <dbReference type="ARBA" id="ARBA00012438"/>
    </source>
</evidence>
<evidence type="ECO:0000256" key="6">
    <source>
        <dbReference type="ARBA" id="ARBA00022777"/>
    </source>
</evidence>
<evidence type="ECO:0000256" key="7">
    <source>
        <dbReference type="ARBA" id="ARBA00022840"/>
    </source>
</evidence>
<dbReference type="SUPFAM" id="SSF55874">
    <property type="entry name" value="ATPase domain of HSP90 chaperone/DNA topoisomerase II/histidine kinase"/>
    <property type="match status" value="1"/>
</dbReference>
<name>A0ABY6ZB89_9BACL</name>
<keyword evidence="6" id="KW-0418">Kinase</keyword>
<comment type="catalytic activity">
    <reaction evidence="1">
        <text>ATP + protein L-histidine = ADP + protein N-phospho-L-histidine.</text>
        <dbReference type="EC" id="2.7.13.3"/>
    </reaction>
</comment>
<dbReference type="Gene3D" id="3.30.565.10">
    <property type="entry name" value="Histidine kinase-like ATPase, C-terminal domain"/>
    <property type="match status" value="1"/>
</dbReference>
<dbReference type="PROSITE" id="PS50109">
    <property type="entry name" value="HIS_KIN"/>
    <property type="match status" value="1"/>
</dbReference>
<dbReference type="InterPro" id="IPR004358">
    <property type="entry name" value="Sig_transdc_His_kin-like_C"/>
</dbReference>
<keyword evidence="11" id="KW-1185">Reference proteome</keyword>
<keyword evidence="4" id="KW-0808">Transferase</keyword>
<evidence type="ECO:0000313" key="10">
    <source>
        <dbReference type="EMBL" id="WAH39802.1"/>
    </source>
</evidence>
<organism evidence="10 11">
    <name type="scientific">Alicyclobacillus fastidiosus</name>
    <dbReference type="NCBI Taxonomy" id="392011"/>
    <lineage>
        <taxon>Bacteria</taxon>
        <taxon>Bacillati</taxon>
        <taxon>Bacillota</taxon>
        <taxon>Bacilli</taxon>
        <taxon>Bacillales</taxon>
        <taxon>Alicyclobacillaceae</taxon>
        <taxon>Alicyclobacillus</taxon>
    </lineage>
</organism>
<evidence type="ECO:0000256" key="1">
    <source>
        <dbReference type="ARBA" id="ARBA00000085"/>
    </source>
</evidence>
<dbReference type="PANTHER" id="PTHR43547:SF2">
    <property type="entry name" value="HYBRID SIGNAL TRANSDUCTION HISTIDINE KINASE C"/>
    <property type="match status" value="1"/>
</dbReference>
<evidence type="ECO:0000256" key="8">
    <source>
        <dbReference type="ARBA" id="ARBA00023012"/>
    </source>
</evidence>
<dbReference type="EMBL" id="CP104067">
    <property type="protein sequence ID" value="WAH39802.1"/>
    <property type="molecule type" value="Genomic_DNA"/>
</dbReference>
<keyword evidence="8" id="KW-0902">Two-component regulatory system</keyword>
<dbReference type="Proteomes" id="UP001164761">
    <property type="component" value="Chromosome"/>
</dbReference>
<evidence type="ECO:0000256" key="5">
    <source>
        <dbReference type="ARBA" id="ARBA00022741"/>
    </source>
</evidence>
<dbReference type="InterPro" id="IPR005467">
    <property type="entry name" value="His_kinase_dom"/>
</dbReference>